<sequence>MSVSLSLKSSETADKTLQNKLKQLARQALDRAEALSEPLTKPLCKVKSTNSKPKPPPSRTHFPLGTNPFLERPQPFISPQSCDAQGQRYTAEEIEVLRTTSKINGIEYVPFMNIDLRERFAYPMPFW</sequence>
<evidence type="ECO:0000313" key="5">
    <source>
        <dbReference type="EMBL" id="KAF6098820.1"/>
    </source>
</evidence>
<gene>
    <name evidence="5" type="ORF">HJG60_002051</name>
</gene>
<dbReference type="EMBL" id="JABVXQ010000007">
    <property type="protein sequence ID" value="KAF6098820.1"/>
    <property type="molecule type" value="Genomic_DNA"/>
</dbReference>
<dbReference type="GO" id="GO:0004197">
    <property type="term" value="F:cysteine-type endopeptidase activity"/>
    <property type="evidence" value="ECO:0007669"/>
    <property type="project" value="TreeGrafter"/>
</dbReference>
<dbReference type="PANTHER" id="PTHR46143:SF1">
    <property type="entry name" value="CALPAIN-7"/>
    <property type="match status" value="1"/>
</dbReference>
<accession>A0A833ZS09</accession>
<protein>
    <submittedName>
        <fullName evidence="5">Calpain 7</fullName>
    </submittedName>
</protein>
<dbReference type="Proteomes" id="UP000664940">
    <property type="component" value="Unassembled WGS sequence"/>
</dbReference>
<proteinExistence type="predicted"/>
<evidence type="ECO:0000313" key="6">
    <source>
        <dbReference type="Proteomes" id="UP000664940"/>
    </source>
</evidence>
<organism evidence="5 6">
    <name type="scientific">Phyllostomus discolor</name>
    <name type="common">pale spear-nosed bat</name>
    <dbReference type="NCBI Taxonomy" id="89673"/>
    <lineage>
        <taxon>Eukaryota</taxon>
        <taxon>Metazoa</taxon>
        <taxon>Chordata</taxon>
        <taxon>Craniata</taxon>
        <taxon>Vertebrata</taxon>
        <taxon>Euteleostomi</taxon>
        <taxon>Mammalia</taxon>
        <taxon>Eutheria</taxon>
        <taxon>Laurasiatheria</taxon>
        <taxon>Chiroptera</taxon>
        <taxon>Yangochiroptera</taxon>
        <taxon>Phyllostomidae</taxon>
        <taxon>Phyllostominae</taxon>
        <taxon>Phyllostomus</taxon>
    </lineage>
</organism>
<dbReference type="PANTHER" id="PTHR46143">
    <property type="entry name" value="CALPAIN-7"/>
    <property type="match status" value="1"/>
</dbReference>
<evidence type="ECO:0000256" key="4">
    <source>
        <dbReference type="SAM" id="MobiDB-lite"/>
    </source>
</evidence>
<keyword evidence="1" id="KW-0645">Protease</keyword>
<keyword evidence="2" id="KW-0378">Hydrolase</keyword>
<evidence type="ECO:0000256" key="1">
    <source>
        <dbReference type="ARBA" id="ARBA00022670"/>
    </source>
</evidence>
<dbReference type="InterPro" id="IPR051297">
    <property type="entry name" value="PalB/RIM13"/>
</dbReference>
<feature type="region of interest" description="Disordered" evidence="4">
    <location>
        <begin position="40"/>
        <end position="84"/>
    </location>
</feature>
<reference evidence="5 6" key="1">
    <citation type="journal article" date="2020" name="Nature">
        <title>Six reference-quality genomes reveal evolution of bat adaptations.</title>
        <authorList>
            <person name="Jebb D."/>
            <person name="Huang Z."/>
            <person name="Pippel M."/>
            <person name="Hughes G.M."/>
            <person name="Lavrichenko K."/>
            <person name="Devanna P."/>
            <person name="Winkler S."/>
            <person name="Jermiin L.S."/>
            <person name="Skirmuntt E.C."/>
            <person name="Katzourakis A."/>
            <person name="Burkitt-Gray L."/>
            <person name="Ray D.A."/>
            <person name="Sullivan K.A.M."/>
            <person name="Roscito J.G."/>
            <person name="Kirilenko B.M."/>
            <person name="Davalos L.M."/>
            <person name="Corthals A.P."/>
            <person name="Power M.L."/>
            <person name="Jones G."/>
            <person name="Ransome R.D."/>
            <person name="Dechmann D.K.N."/>
            <person name="Locatelli A.G."/>
            <person name="Puechmaille S.J."/>
            <person name="Fedrigo O."/>
            <person name="Jarvis E.D."/>
            <person name="Hiller M."/>
            <person name="Vernes S.C."/>
            <person name="Myers E.W."/>
            <person name="Teeling E.C."/>
        </authorList>
    </citation>
    <scope>NUCLEOTIDE SEQUENCE [LARGE SCALE GENOMIC DNA]</scope>
    <source>
        <strain evidence="5">Bat1K_MPI-CBG_1</strain>
    </source>
</reference>
<dbReference type="AlphaFoldDB" id="A0A833ZS09"/>
<dbReference type="GO" id="GO:0006508">
    <property type="term" value="P:proteolysis"/>
    <property type="evidence" value="ECO:0007669"/>
    <property type="project" value="UniProtKB-KW"/>
</dbReference>
<keyword evidence="3" id="KW-0788">Thiol protease</keyword>
<comment type="caution">
    <text evidence="5">The sequence shown here is derived from an EMBL/GenBank/DDBJ whole genome shotgun (WGS) entry which is preliminary data.</text>
</comment>
<name>A0A833ZS09_9CHIR</name>
<evidence type="ECO:0000256" key="3">
    <source>
        <dbReference type="ARBA" id="ARBA00022807"/>
    </source>
</evidence>
<evidence type="ECO:0000256" key="2">
    <source>
        <dbReference type="ARBA" id="ARBA00022801"/>
    </source>
</evidence>